<feature type="compositionally biased region" description="Acidic residues" evidence="1">
    <location>
        <begin position="315"/>
        <end position="324"/>
    </location>
</feature>
<reference evidence="3" key="5">
    <citation type="journal article" date="2008" name="Nucleic Acids Res.">
        <title>The Rice Annotation Project Database (RAP-DB): 2008 update.</title>
        <authorList>
            <consortium name="The Rice Annotation Project (RAP)"/>
            <person name="Tanaka T."/>
            <person name="Antonio B.A."/>
            <person name="Kikuchi S."/>
            <person name="Matsumoto T."/>
            <person name="Nagamura Y."/>
            <person name="Numa H."/>
            <person name="Sakai H."/>
            <person name="Wu J."/>
            <person name="Itoh T."/>
            <person name="Sasaki T."/>
            <person name="Aono R."/>
            <person name="Fujii Y."/>
            <person name="Habara T."/>
            <person name="Harada E."/>
            <person name="Kanno M."/>
            <person name="Kawahara Y."/>
            <person name="Kawashima H."/>
            <person name="Kubooka H."/>
            <person name="Matsuya A."/>
            <person name="Nakaoka H."/>
            <person name="Saichi N."/>
            <person name="Sanbonmatsu R."/>
            <person name="Sato Y."/>
            <person name="Shinso Y."/>
            <person name="Suzuki M."/>
            <person name="Takeda J."/>
            <person name="Tanino M."/>
            <person name="Todokoro F."/>
            <person name="Yamaguchi K."/>
            <person name="Yamamoto N."/>
            <person name="Yamasaki C."/>
            <person name="Imanishi T."/>
            <person name="Okido T."/>
            <person name="Tada M."/>
            <person name="Ikeo K."/>
            <person name="Tateno Y."/>
            <person name="Gojobori T."/>
            <person name="Lin Y.C."/>
            <person name="Wei F.J."/>
            <person name="Hsing Y.I."/>
            <person name="Zhao Q."/>
            <person name="Han B."/>
            <person name="Kramer M.R."/>
            <person name="McCombie R.W."/>
            <person name="Lonsdale D."/>
            <person name="O'Donovan C.C."/>
            <person name="Whitfield E.J."/>
            <person name="Apweiler R."/>
            <person name="Koyanagi K.O."/>
            <person name="Khurana J.P."/>
            <person name="Raghuvanshi S."/>
            <person name="Singh N.K."/>
            <person name="Tyagi A.K."/>
            <person name="Haberer G."/>
            <person name="Fujisawa M."/>
            <person name="Hosokawa S."/>
            <person name="Ito Y."/>
            <person name="Ikawa H."/>
            <person name="Shibata M."/>
            <person name="Yamamoto M."/>
            <person name="Bruskiewich R.M."/>
            <person name="Hoen D.R."/>
            <person name="Bureau TE."/>
            <person name="Namiki N."/>
            <person name="Ohyanagi H."/>
            <person name="Sakai Y."/>
            <person name="Nobushima S."/>
            <person name="Sakata K."/>
            <person name="Barrero R.A."/>
            <person name="Sato Y."/>
            <person name="Souvorov A."/>
            <person name="Smith-White B."/>
            <person name="Tatusova T."/>
            <person name="An S."/>
            <person name="An G."/>
            <person name="OOta S."/>
            <person name="Fuks G."/>
            <person name="Messing J."/>
            <person name="Christie K.R."/>
            <person name="Lieberherr D."/>
            <person name="Kim H."/>
            <person name="Zuccolo A."/>
            <person name="Wing R.A."/>
            <person name="Nobuta K."/>
            <person name="Green P.J."/>
            <person name="Lu C."/>
            <person name="Meyers BC."/>
            <person name="Chaparro C."/>
            <person name="Piegu B."/>
            <person name="Panaud O."/>
            <person name="Echeverria M."/>
        </authorList>
    </citation>
    <scope>NUCLEOTIDE SEQUENCE</scope>
</reference>
<feature type="compositionally biased region" description="Basic and acidic residues" evidence="1">
    <location>
        <begin position="204"/>
        <end position="218"/>
    </location>
</feature>
<reference evidence="3 4" key="2">
    <citation type="journal article" date="2005" name="Nature">
        <title>The map-based sequence of the rice genome.</title>
        <authorList>
            <consortium name="International rice genome sequencing project (IRGSP)"/>
            <person name="Matsumoto T."/>
            <person name="Wu J."/>
            <person name="Kanamori H."/>
            <person name="Katayose Y."/>
            <person name="Fujisawa M."/>
            <person name="Namiki N."/>
            <person name="Mizuno H."/>
            <person name="Yamamoto K."/>
            <person name="Antonio B.A."/>
            <person name="Baba T."/>
            <person name="Sakata K."/>
            <person name="Nagamura Y."/>
            <person name="Aoki H."/>
            <person name="Arikawa K."/>
            <person name="Arita K."/>
            <person name="Bito T."/>
            <person name="Chiden Y."/>
            <person name="Fujitsuka N."/>
            <person name="Fukunaka R."/>
            <person name="Hamada M."/>
            <person name="Harada C."/>
            <person name="Hayashi A."/>
            <person name="Hijishita S."/>
            <person name="Honda M."/>
            <person name="Hosokawa S."/>
            <person name="Ichikawa Y."/>
            <person name="Idonuma A."/>
            <person name="Iijima M."/>
            <person name="Ikeda M."/>
            <person name="Ikeno M."/>
            <person name="Ito K."/>
            <person name="Ito S."/>
            <person name="Ito T."/>
            <person name="Ito Y."/>
            <person name="Ito Y."/>
            <person name="Iwabuchi A."/>
            <person name="Kamiya K."/>
            <person name="Karasawa W."/>
            <person name="Kurita K."/>
            <person name="Katagiri S."/>
            <person name="Kikuta A."/>
            <person name="Kobayashi H."/>
            <person name="Kobayashi N."/>
            <person name="Machita K."/>
            <person name="Maehara T."/>
            <person name="Masukawa M."/>
            <person name="Mizubayashi T."/>
            <person name="Mukai Y."/>
            <person name="Nagasaki H."/>
            <person name="Nagata Y."/>
            <person name="Naito S."/>
            <person name="Nakashima M."/>
            <person name="Nakama Y."/>
            <person name="Nakamichi Y."/>
            <person name="Nakamura M."/>
            <person name="Meguro A."/>
            <person name="Negishi M."/>
            <person name="Ohta I."/>
            <person name="Ohta T."/>
            <person name="Okamoto M."/>
            <person name="Ono N."/>
            <person name="Saji S."/>
            <person name="Sakaguchi M."/>
            <person name="Sakai K."/>
            <person name="Shibata M."/>
            <person name="Shimokawa T."/>
            <person name="Song J."/>
            <person name="Takazaki Y."/>
            <person name="Terasawa K."/>
            <person name="Tsugane M."/>
            <person name="Tsuji K."/>
            <person name="Ueda S."/>
            <person name="Waki K."/>
            <person name="Yamagata H."/>
            <person name="Yamamoto M."/>
            <person name="Yamamoto S."/>
            <person name="Yamane H."/>
            <person name="Yoshiki S."/>
            <person name="Yoshihara R."/>
            <person name="Yukawa K."/>
            <person name="Zhong H."/>
            <person name="Yano M."/>
            <person name="Yuan Q."/>
            <person name="Ouyang S."/>
            <person name="Liu J."/>
            <person name="Jones K.M."/>
            <person name="Gansberger K."/>
            <person name="Moffat K."/>
            <person name="Hill J."/>
            <person name="Bera J."/>
            <person name="Fadrosh D."/>
            <person name="Jin S."/>
            <person name="Johri S."/>
            <person name="Kim M."/>
            <person name="Overton L."/>
            <person name="Reardon M."/>
            <person name="Tsitrin T."/>
            <person name="Vuong H."/>
            <person name="Weaver B."/>
            <person name="Ciecko A."/>
            <person name="Tallon L."/>
            <person name="Jackson J."/>
            <person name="Pai G."/>
            <person name="Aken S.V."/>
            <person name="Utterback T."/>
            <person name="Reidmuller S."/>
            <person name="Feldblyum T."/>
            <person name="Hsiao J."/>
            <person name="Zismann V."/>
            <person name="Iobst S."/>
            <person name="de Vazeille A.R."/>
            <person name="Buell C.R."/>
            <person name="Ying K."/>
            <person name="Li Y."/>
            <person name="Lu T."/>
            <person name="Huang Y."/>
            <person name="Zhao Q."/>
            <person name="Feng Q."/>
            <person name="Zhang L."/>
            <person name="Zhu J."/>
            <person name="Weng Q."/>
            <person name="Mu J."/>
            <person name="Lu Y."/>
            <person name="Fan D."/>
            <person name="Liu Y."/>
            <person name="Guan J."/>
            <person name="Zhang Y."/>
            <person name="Yu S."/>
            <person name="Liu X."/>
            <person name="Zhang Y."/>
            <person name="Hong G."/>
            <person name="Han B."/>
            <person name="Choisne N."/>
            <person name="Demange N."/>
            <person name="Orjeda G."/>
            <person name="Samain S."/>
            <person name="Cattolico L."/>
            <person name="Pelletier E."/>
            <person name="Couloux A."/>
            <person name="Segurens B."/>
            <person name="Wincker P."/>
            <person name="D'Hont A."/>
            <person name="Scarpelli C."/>
            <person name="Weissenbach J."/>
            <person name="Salanoubat M."/>
            <person name="Quetier F."/>
            <person name="Yu Y."/>
            <person name="Kim H.R."/>
            <person name="Rambo T."/>
            <person name="Currie J."/>
            <person name="Collura K."/>
            <person name="Luo M."/>
            <person name="Yang T."/>
            <person name="Ammiraju J.S.S."/>
            <person name="Engler F."/>
            <person name="Soderlund C."/>
            <person name="Wing R.A."/>
            <person name="Palmer L.E."/>
            <person name="de la Bastide M."/>
            <person name="Spiegel L."/>
            <person name="Nascimento L."/>
            <person name="Zutavern T."/>
            <person name="O'Shaughnessy A."/>
            <person name="Dike S."/>
            <person name="Dedhia N."/>
            <person name="Preston R."/>
            <person name="Balija V."/>
            <person name="McCombie W.R."/>
            <person name="Chow T."/>
            <person name="Chen H."/>
            <person name="Chung M."/>
            <person name="Chen C."/>
            <person name="Shaw J."/>
            <person name="Wu H."/>
            <person name="Hsiao K."/>
            <person name="Chao Y."/>
            <person name="Chu M."/>
            <person name="Cheng C."/>
            <person name="Hour A."/>
            <person name="Lee P."/>
            <person name="Lin S."/>
            <person name="Lin Y."/>
            <person name="Liou J."/>
            <person name="Liu S."/>
            <person name="Hsing Y."/>
            <person name="Raghuvanshi S."/>
            <person name="Mohanty A."/>
            <person name="Bharti A.K."/>
            <person name="Gaur A."/>
            <person name="Gupta V."/>
            <person name="Kumar D."/>
            <person name="Ravi V."/>
            <person name="Vij S."/>
            <person name="Kapur A."/>
            <person name="Khurana P."/>
            <person name="Khurana P."/>
            <person name="Khurana J.P."/>
            <person name="Tyagi A.K."/>
            <person name="Gaikwad K."/>
            <person name="Singh A."/>
            <person name="Dalal V."/>
            <person name="Srivastava S."/>
            <person name="Dixit A."/>
            <person name="Pal A.K."/>
            <person name="Ghazi I.A."/>
            <person name="Yadav M."/>
            <person name="Pandit A."/>
            <person name="Bhargava A."/>
            <person name="Sureshbabu K."/>
            <person name="Batra K."/>
            <person name="Sharma T.R."/>
            <person name="Mohapatra T."/>
            <person name="Singh N.K."/>
            <person name="Messing J."/>
            <person name="Nelson A.B."/>
            <person name="Fuks G."/>
            <person name="Kavchok S."/>
            <person name="Keizer G."/>
            <person name="Linton E."/>
            <person name="Llaca V."/>
            <person name="Song R."/>
            <person name="Tanyolac B."/>
            <person name="Young S."/>
            <person name="Ho-Il K."/>
            <person name="Hahn J.H."/>
            <person name="Sangsakoo G."/>
            <person name="Vanavichit A."/>
            <person name="de Mattos Luiz.A.T."/>
            <person name="Zimmer P.D."/>
            <person name="Malone G."/>
            <person name="Dellagostin O."/>
            <person name="de Oliveira A.C."/>
            <person name="Bevan M."/>
            <person name="Bancroft I."/>
            <person name="Minx P."/>
            <person name="Cordum H."/>
            <person name="Wilson R."/>
            <person name="Cheng Z."/>
            <person name="Jin W."/>
            <person name="Jiang J."/>
            <person name="Leong S.A."/>
            <person name="Iwama H."/>
            <person name="Gojobori T."/>
            <person name="Itoh T."/>
            <person name="Niimura Y."/>
            <person name="Fujii Y."/>
            <person name="Habara T."/>
            <person name="Sakai H."/>
            <person name="Sato Y."/>
            <person name="Wilson G."/>
            <person name="Kumar K."/>
            <person name="McCouch S."/>
            <person name="Juretic N."/>
            <person name="Hoen D."/>
            <person name="Wright S."/>
            <person name="Bruskiewich R."/>
            <person name="Bureau T."/>
            <person name="Miyao A."/>
            <person name="Hirochika H."/>
            <person name="Nishikawa T."/>
            <person name="Kadowaki K."/>
            <person name="Sugiura M."/>
            <person name="Burr B."/>
            <person name="Sasaki T."/>
        </authorList>
    </citation>
    <scope>NUCLEOTIDE SEQUENCE [LARGE SCALE GENOMIC DNA]</scope>
    <source>
        <strain evidence="4">cv. Nipponbare</strain>
    </source>
</reference>
<organism evidence="2 4">
    <name type="scientific">Oryza sativa subsp. japonica</name>
    <name type="common">Rice</name>
    <dbReference type="NCBI Taxonomy" id="39947"/>
    <lineage>
        <taxon>Eukaryota</taxon>
        <taxon>Viridiplantae</taxon>
        <taxon>Streptophyta</taxon>
        <taxon>Embryophyta</taxon>
        <taxon>Tracheophyta</taxon>
        <taxon>Spermatophyta</taxon>
        <taxon>Magnoliopsida</taxon>
        <taxon>Liliopsida</taxon>
        <taxon>Poales</taxon>
        <taxon>Poaceae</taxon>
        <taxon>BOP clade</taxon>
        <taxon>Oryzoideae</taxon>
        <taxon>Oryzeae</taxon>
        <taxon>Oryzinae</taxon>
        <taxon>Oryza</taxon>
        <taxon>Oryza sativa</taxon>
    </lineage>
</organism>
<sequence>MCELLALDHGGEDGRVVGEVADHEGQEDGGGVVAGGEADDGVVDDLLLGEQRPAAAAVAVSEADEVADEVVRWRRLALLQVGLLLPHRRREQPASPRARPEAPAERGERQVERHRPQALQHVGERGGEPLPDGAAREPEQQGGDDVERQQLHQRQHRDGAAPGPPPGEVAPDLAVDPAHVPPQHLRPQELRQRAAHAAVVVADELQHVPPPDDRREAPRLLGRQRLAEEHRLVRRRAGEEHRRRAEQRQLRHGPVPVDPALQPPLGGVATHGTQQGQALADQRQAEGSRRQVAPRRRLRPRRSSGQVDGQRREEGDEERDDDDGECHCSDG</sequence>
<reference evidence="2" key="1">
    <citation type="submission" date="2001-07" db="EMBL/GenBank/DDBJ databases">
        <title>Oryza sativa nipponbare(GA3) genomic DNA, chromosome 7, BAC clone:OJ1793_E11.</title>
        <authorList>
            <person name="Sasaki T."/>
            <person name="Matsumoto T."/>
            <person name="Yamamoto K."/>
        </authorList>
    </citation>
    <scope>NUCLEOTIDE SEQUENCE</scope>
</reference>
<dbReference type="KEGG" id="dosa:Os07g0520200"/>
<feature type="compositionally biased region" description="Basic residues" evidence="1">
    <location>
        <begin position="292"/>
        <end position="302"/>
    </location>
</feature>
<protein>
    <submittedName>
        <fullName evidence="3">Os07g0520200 protein</fullName>
    </submittedName>
</protein>
<dbReference type="AlphaFoldDB" id="A0A0P0X6T2"/>
<feature type="region of interest" description="Disordered" evidence="1">
    <location>
        <begin position="89"/>
        <end position="331"/>
    </location>
</feature>
<reference evidence="3" key="3">
    <citation type="journal article" date="2006" name="Nucleic Acids Res.">
        <title>The Rice Annotation Project Database (RAP-DB): hub for Oryza sativa ssp. japonica genome information.</title>
        <authorList>
            <person name="Ohyanagi H."/>
            <person name="Tanaka T."/>
            <person name="Sakai H."/>
            <person name="Shigemoto Y."/>
            <person name="Yamaguchi K."/>
            <person name="Habara T."/>
            <person name="Fujii Y."/>
            <person name="Antonio B.A."/>
            <person name="Nagamura Y."/>
            <person name="Imanishi T."/>
            <person name="Ikeo K."/>
            <person name="Itoh T."/>
            <person name="Gojobori T."/>
            <person name="Sasaki T."/>
        </authorList>
    </citation>
    <scope>NUCLEOTIDE SEQUENCE</scope>
</reference>
<reference evidence="3" key="4">
    <citation type="journal article" date="2007" name="Genome Res.">
        <title>Curated Genome Annotation of Oryza sativa ssp. japonica and Comparative Genome Analysis with Arabidopsis thaliana.</title>
        <authorList>
            <consortium name="The Rice Annotation Project (RAP)"/>
            <person name="Itoh T."/>
            <person name="Tanaka T."/>
            <person name="Barrero R.A."/>
            <person name="Yamasaki C."/>
            <person name="Fujii Y."/>
            <person name="Hilton P.B."/>
            <person name="Antonio B.A."/>
            <person name="Aono H."/>
            <person name="Apweiler R."/>
            <person name="Bruskiewich R."/>
            <person name="Bureau T."/>
            <person name="Burr F."/>
            <person name="Costa de Oliveira A."/>
            <person name="Fuks G."/>
            <person name="Habara T."/>
            <person name="Haberer G."/>
            <person name="Han B."/>
            <person name="Harada E."/>
            <person name="Hiraki A.T."/>
            <person name="Hirochika H."/>
            <person name="Hoen D."/>
            <person name="Hokari H."/>
            <person name="Hosokawa S."/>
            <person name="Hsing Y."/>
            <person name="Ikawa H."/>
            <person name="Ikeo K."/>
            <person name="Imanishi T."/>
            <person name="Ito Y."/>
            <person name="Jaiswal P."/>
            <person name="Kanno M."/>
            <person name="Kawahara Y."/>
            <person name="Kawamura T."/>
            <person name="Kawashima H."/>
            <person name="Khurana J.P."/>
            <person name="Kikuchi S."/>
            <person name="Komatsu S."/>
            <person name="Koyanagi K.O."/>
            <person name="Kubooka H."/>
            <person name="Lieberherr D."/>
            <person name="Lin Y.C."/>
            <person name="Lonsdale D."/>
            <person name="Matsumoto T."/>
            <person name="Matsuya A."/>
            <person name="McCombie W.R."/>
            <person name="Messing J."/>
            <person name="Miyao A."/>
            <person name="Mulder N."/>
            <person name="Nagamura Y."/>
            <person name="Nam J."/>
            <person name="Namiki N."/>
            <person name="Numa H."/>
            <person name="Nurimoto S."/>
            <person name="O'donovan C."/>
            <person name="Ohyanagi H."/>
            <person name="Okido T."/>
            <person name="Oota S."/>
            <person name="Osato N."/>
            <person name="Palmer L.E."/>
            <person name="Quetier F."/>
            <person name="Raghuvanshi S."/>
            <person name="Saichi N."/>
            <person name="Sakai H."/>
            <person name="Sakai Y."/>
            <person name="Sakata K."/>
            <person name="Sakurai T."/>
            <person name="Sato F."/>
            <person name="Sato Y."/>
            <person name="Schoof H."/>
            <person name="Seki M."/>
            <person name="Shibata M."/>
            <person name="Shimizu Y."/>
            <person name="Shinozaki K."/>
            <person name="Shinso Y."/>
            <person name="Singh N.K."/>
            <person name="Smith-White B."/>
            <person name="Takeda J."/>
            <person name="Tanino M."/>
            <person name="Tatusova T."/>
            <person name="Thongjuea S."/>
            <person name="Todokoro F."/>
            <person name="Tsugane M."/>
            <person name="Tyagi A.K."/>
            <person name="Vanavichit A."/>
            <person name="Wang A."/>
            <person name="Wing R.A."/>
            <person name="Yamaguchi K."/>
            <person name="Yamamoto M."/>
            <person name="Yamamoto N."/>
            <person name="Yu Y."/>
            <person name="Zhang H."/>
            <person name="Zhao Q."/>
            <person name="Higo K."/>
            <person name="Burr B."/>
            <person name="Gojobori T."/>
            <person name="Sasaki T."/>
        </authorList>
    </citation>
    <scope>NUCLEOTIDE SEQUENCE</scope>
</reference>
<evidence type="ECO:0000313" key="2">
    <source>
        <dbReference type="EMBL" id="BAC79652.1"/>
    </source>
</evidence>
<reference evidence="4" key="6">
    <citation type="journal article" date="2008" name="Nucleic Acids Res.">
        <title>The rice annotation project database (RAP-DB): 2008 update.</title>
        <authorList>
            <consortium name="The rice annotation project (RAP)"/>
        </authorList>
    </citation>
    <scope>GENOME REANNOTATION</scope>
    <source>
        <strain evidence="4">cv. Nipponbare</strain>
    </source>
</reference>
<reference evidence="3" key="8">
    <citation type="submission" date="2012-08" db="EMBL/GenBank/DDBJ databases">
        <title>The Second Rice Annotation Project Meeting (RAP2).</title>
        <authorList>
            <consortium name="The Rice Annotation Project (RAP)"/>
        </authorList>
    </citation>
    <scope>NUCLEOTIDE SEQUENCE</scope>
</reference>
<evidence type="ECO:0000256" key="1">
    <source>
        <dbReference type="SAM" id="MobiDB-lite"/>
    </source>
</evidence>
<accession>A0A0P0X6T2</accession>
<dbReference type="Proteomes" id="UP000000763">
    <property type="component" value="Chromosome 7"/>
</dbReference>
<proteinExistence type="predicted"/>
<evidence type="ECO:0000313" key="3">
    <source>
        <dbReference type="EMBL" id="BAF21714.1"/>
    </source>
</evidence>
<dbReference type="Gramene" id="Os07t0520200-01">
    <property type="protein sequence ID" value="Os07t0520200-01"/>
    <property type="gene ID" value="Os07g0520200"/>
</dbReference>
<reference evidence="3" key="7">
    <citation type="submission" date="2012-08" db="EMBL/GenBank/DDBJ databases">
        <title>Oryza sativa nipponbare(GA3) genomic DNA, chromosome 7.</title>
        <authorList>
            <consortium name="IRGSP(International Rice Genome Sequencing Project)"/>
        </authorList>
    </citation>
    <scope>NUCLEOTIDE SEQUENCE</scope>
</reference>
<feature type="compositionally biased region" description="Basic and acidic residues" evidence="1">
    <location>
        <begin position="225"/>
        <end position="249"/>
    </location>
</feature>
<name>A0A0P0X6T2_ORYSJ</name>
<feature type="compositionally biased region" description="Basic and acidic residues" evidence="1">
    <location>
        <begin position="134"/>
        <end position="150"/>
    </location>
</feature>
<evidence type="ECO:0000313" key="4">
    <source>
        <dbReference type="Proteomes" id="UP000000763"/>
    </source>
</evidence>
<dbReference type="EMBL" id="AP003850">
    <property type="protein sequence ID" value="BAC79652.1"/>
    <property type="molecule type" value="Genomic_DNA"/>
</dbReference>
<feature type="compositionally biased region" description="Basic and acidic residues" evidence="1">
    <location>
        <begin position="98"/>
        <end position="115"/>
    </location>
</feature>
<dbReference type="EMBL" id="AP008213">
    <property type="protein sequence ID" value="BAF21714.1"/>
    <property type="molecule type" value="Genomic_DNA"/>
</dbReference>
<gene>
    <name evidence="2" type="primary">OJ1793_E11.118</name>
    <name evidence="3" type="ordered locus">Os07g0520200</name>
</gene>